<dbReference type="GO" id="GO:0030288">
    <property type="term" value="C:outer membrane-bounded periplasmic space"/>
    <property type="evidence" value="ECO:0007669"/>
    <property type="project" value="TreeGrafter"/>
</dbReference>
<evidence type="ECO:0000313" key="7">
    <source>
        <dbReference type="EMBL" id="QHB51287.1"/>
    </source>
</evidence>
<dbReference type="PROSITE" id="PS51257">
    <property type="entry name" value="PROKAR_LIPOPROTEIN"/>
    <property type="match status" value="1"/>
</dbReference>
<dbReference type="AlphaFoldDB" id="A0A6P1E2B4"/>
<feature type="signal peptide" evidence="5">
    <location>
        <begin position="1"/>
        <end position="23"/>
    </location>
</feature>
<protein>
    <submittedName>
        <fullName evidence="7">ABC transporter substrate-binding protein</fullName>
    </submittedName>
</protein>
<dbReference type="GeneID" id="69057350"/>
<dbReference type="InterPro" id="IPR051313">
    <property type="entry name" value="Bact_iron-sidero_bind"/>
</dbReference>
<dbReference type="PANTHER" id="PTHR30532">
    <property type="entry name" value="IRON III DICITRATE-BINDING PERIPLASMIC PROTEIN"/>
    <property type="match status" value="1"/>
</dbReference>
<reference evidence="7 8" key="1">
    <citation type="submission" date="2019-12" db="EMBL/GenBank/DDBJ databases">
        <title>Lactobacillus hilgardii FLUB.</title>
        <authorList>
            <person name="Gustaw K."/>
        </authorList>
    </citation>
    <scope>NUCLEOTIDE SEQUENCE [LARGE SCALE GENOMIC DNA]</scope>
    <source>
        <strain evidence="7 8">FLUB</strain>
    </source>
</reference>
<evidence type="ECO:0000256" key="4">
    <source>
        <dbReference type="ARBA" id="ARBA00022729"/>
    </source>
</evidence>
<dbReference type="PROSITE" id="PS50983">
    <property type="entry name" value="FE_B12_PBP"/>
    <property type="match status" value="1"/>
</dbReference>
<gene>
    <name evidence="7" type="ORF">GQR93_03115</name>
</gene>
<dbReference type="RefSeq" id="WP_003552141.1">
    <property type="nucleotide sequence ID" value="NZ_CP047121.1"/>
</dbReference>
<evidence type="ECO:0000256" key="5">
    <source>
        <dbReference type="SAM" id="SignalP"/>
    </source>
</evidence>
<keyword evidence="3" id="KW-0813">Transport</keyword>
<dbReference type="Gene3D" id="3.40.50.1980">
    <property type="entry name" value="Nitrogenase molybdenum iron protein domain"/>
    <property type="match status" value="2"/>
</dbReference>
<evidence type="ECO:0000259" key="6">
    <source>
        <dbReference type="PROSITE" id="PS50983"/>
    </source>
</evidence>
<name>A0A6P1E2B4_LENHI</name>
<dbReference type="Pfam" id="PF01497">
    <property type="entry name" value="Peripla_BP_2"/>
    <property type="match status" value="1"/>
</dbReference>
<evidence type="ECO:0000256" key="3">
    <source>
        <dbReference type="ARBA" id="ARBA00022448"/>
    </source>
</evidence>
<dbReference type="EMBL" id="CP047121">
    <property type="protein sequence ID" value="QHB51287.1"/>
    <property type="molecule type" value="Genomic_DNA"/>
</dbReference>
<dbReference type="InterPro" id="IPR002491">
    <property type="entry name" value="ABC_transptr_periplasmic_BD"/>
</dbReference>
<sequence length="323" mass="35111">MMKKKHTYLKVLAVAMMALLFLAGCGKENSGKSANKGSASSTRVIRTASGKVKIPTDPKRIVTNVYTGDVLSLGGHVVGATAIDFASPYITKSQKKGITNLGLTMKPEAVLKLKPDLIVTSNESDVKSLKKIAPVVYIPYGTTGNIEKTATKFGQVLNRQKQARSWIAKFKSESDKQSQRLKKAGINPTKTSIGIYDMQNGKLFVDGAKWGRGGQALVTGLGFKLPASIQKIDQGAGFQQISLESLKKYSADWLFFTNTTSGKSTNKQAISDLKSNPVWKSLPAVKAGHVVQLPENKMYYFDPTAVYQQLKLVTDAMVRSVRS</sequence>
<comment type="similarity">
    <text evidence="2">Belongs to the bacterial solute-binding protein 8 family.</text>
</comment>
<dbReference type="SMR" id="A0A6P1E2B4"/>
<feature type="chain" id="PRO_5038755470" evidence="5">
    <location>
        <begin position="24"/>
        <end position="323"/>
    </location>
</feature>
<evidence type="ECO:0000256" key="2">
    <source>
        <dbReference type="ARBA" id="ARBA00008814"/>
    </source>
</evidence>
<comment type="subcellular location">
    <subcellularLocation>
        <location evidence="1">Cell envelope</location>
    </subcellularLocation>
</comment>
<evidence type="ECO:0000313" key="8">
    <source>
        <dbReference type="Proteomes" id="UP000465035"/>
    </source>
</evidence>
<dbReference type="SUPFAM" id="SSF53807">
    <property type="entry name" value="Helical backbone' metal receptor"/>
    <property type="match status" value="1"/>
</dbReference>
<proteinExistence type="inferred from homology"/>
<accession>A0A6P1E2B4</accession>
<evidence type="ECO:0000256" key="1">
    <source>
        <dbReference type="ARBA" id="ARBA00004196"/>
    </source>
</evidence>
<dbReference type="GO" id="GO:1901678">
    <property type="term" value="P:iron coordination entity transport"/>
    <property type="evidence" value="ECO:0007669"/>
    <property type="project" value="UniProtKB-ARBA"/>
</dbReference>
<dbReference type="PANTHER" id="PTHR30532:SF26">
    <property type="entry name" value="IRON(3+)-HYDROXAMATE-BINDING PROTEIN FHUD"/>
    <property type="match status" value="1"/>
</dbReference>
<feature type="domain" description="Fe/B12 periplasmic-binding" evidence="6">
    <location>
        <begin position="59"/>
        <end position="321"/>
    </location>
</feature>
<keyword evidence="4 5" id="KW-0732">Signal</keyword>
<organism evidence="7 8">
    <name type="scientific">Lentilactobacillus hilgardii</name>
    <name type="common">Lactobacillus hilgardii</name>
    <dbReference type="NCBI Taxonomy" id="1588"/>
    <lineage>
        <taxon>Bacteria</taxon>
        <taxon>Bacillati</taxon>
        <taxon>Bacillota</taxon>
        <taxon>Bacilli</taxon>
        <taxon>Lactobacillales</taxon>
        <taxon>Lactobacillaceae</taxon>
        <taxon>Lentilactobacillus</taxon>
    </lineage>
</organism>
<dbReference type="Proteomes" id="UP000465035">
    <property type="component" value="Chromosome"/>
</dbReference>